<dbReference type="RefSeq" id="WP_190038403.1">
    <property type="nucleotide sequence ID" value="NZ_BMWD01000023.1"/>
</dbReference>
<gene>
    <name evidence="1" type="ORF">GCM10010515_56500</name>
</gene>
<keyword evidence="2" id="KW-1185">Reference proteome</keyword>
<evidence type="ECO:0000313" key="1">
    <source>
        <dbReference type="EMBL" id="GGX81573.1"/>
    </source>
</evidence>
<proteinExistence type="predicted"/>
<dbReference type="AlphaFoldDB" id="A0A918U1J0"/>
<name>A0A918U1J0_9ACTN</name>
<reference evidence="1" key="2">
    <citation type="submission" date="2020-09" db="EMBL/GenBank/DDBJ databases">
        <authorList>
            <person name="Sun Q."/>
            <person name="Ohkuma M."/>
        </authorList>
    </citation>
    <scope>NUCLEOTIDE SEQUENCE</scope>
    <source>
        <strain evidence="1">JCM 4956</strain>
    </source>
</reference>
<dbReference type="Proteomes" id="UP000645555">
    <property type="component" value="Unassembled WGS sequence"/>
</dbReference>
<comment type="caution">
    <text evidence="1">The sequence shown here is derived from an EMBL/GenBank/DDBJ whole genome shotgun (WGS) entry which is preliminary data.</text>
</comment>
<reference evidence="1" key="1">
    <citation type="journal article" date="2014" name="Int. J. Syst. Evol. Microbiol.">
        <title>Complete genome sequence of Corynebacterium casei LMG S-19264T (=DSM 44701T), isolated from a smear-ripened cheese.</title>
        <authorList>
            <consortium name="US DOE Joint Genome Institute (JGI-PGF)"/>
            <person name="Walter F."/>
            <person name="Albersmeier A."/>
            <person name="Kalinowski J."/>
            <person name="Ruckert C."/>
        </authorList>
    </citation>
    <scope>NUCLEOTIDE SEQUENCE</scope>
    <source>
        <strain evidence="1">JCM 4956</strain>
    </source>
</reference>
<organism evidence="1 2">
    <name type="scientific">Streptomyces fructofermentans</name>
    <dbReference type="NCBI Taxonomy" id="152141"/>
    <lineage>
        <taxon>Bacteria</taxon>
        <taxon>Bacillati</taxon>
        <taxon>Actinomycetota</taxon>
        <taxon>Actinomycetes</taxon>
        <taxon>Kitasatosporales</taxon>
        <taxon>Streptomycetaceae</taxon>
        <taxon>Streptomyces</taxon>
    </lineage>
</organism>
<evidence type="ECO:0000313" key="2">
    <source>
        <dbReference type="Proteomes" id="UP000645555"/>
    </source>
</evidence>
<dbReference type="EMBL" id="BMWD01000023">
    <property type="protein sequence ID" value="GGX81573.1"/>
    <property type="molecule type" value="Genomic_DNA"/>
</dbReference>
<protein>
    <submittedName>
        <fullName evidence="1">Uncharacterized protein</fullName>
    </submittedName>
</protein>
<sequence>MTSLLDDVHTSAEWIARALESSGYRADFSPAGLRDIEQFMSDHSDEGTVVQGGLLTEDLGARLFALGCYLGETVRYAIGGSWEAEDDDPQGEINIRLRLPDGSVVWPVQRVMKRFRNGPEDSIVGYAAALGLNMSPQPAATTKRRVRLFRRR</sequence>
<accession>A0A918U1J0</accession>